<feature type="transmembrane region" description="Helical" evidence="12">
    <location>
        <begin position="125"/>
        <end position="147"/>
    </location>
</feature>
<dbReference type="KEGG" id="tut:107365111"/>
<dbReference type="PANTHER" id="PTHR13247:SF0">
    <property type="entry name" value="MITOCHONDRIAL FISSION 1 PROTEIN"/>
    <property type="match status" value="1"/>
</dbReference>
<evidence type="ECO:0000256" key="5">
    <source>
        <dbReference type="ARBA" id="ARBA00022703"/>
    </source>
</evidence>
<dbReference type="CDD" id="cd12212">
    <property type="entry name" value="Fis1"/>
    <property type="match status" value="1"/>
</dbReference>
<dbReference type="EMBL" id="CAEY01000211">
    <property type="status" value="NOT_ANNOTATED_CDS"/>
    <property type="molecule type" value="Genomic_DNA"/>
</dbReference>
<keyword evidence="4 12" id="KW-0812">Transmembrane</keyword>
<dbReference type="GO" id="GO:0005741">
    <property type="term" value="C:mitochondrial outer membrane"/>
    <property type="evidence" value="ECO:0007669"/>
    <property type="project" value="UniProtKB-SubCell"/>
</dbReference>
<name>T1KLL8_TETUR</name>
<comment type="similarity">
    <text evidence="3 11">Belongs to the FIS1 family.</text>
</comment>
<evidence type="ECO:0000256" key="7">
    <source>
        <dbReference type="ARBA" id="ARBA00022989"/>
    </source>
</evidence>
<dbReference type="GO" id="GO:0043653">
    <property type="term" value="P:mitochondrial fragmentation involved in apoptotic process"/>
    <property type="evidence" value="ECO:0007669"/>
    <property type="project" value="TreeGrafter"/>
</dbReference>
<evidence type="ECO:0000313" key="14">
    <source>
        <dbReference type="Proteomes" id="UP000015104"/>
    </source>
</evidence>
<dbReference type="InterPro" id="IPR011990">
    <property type="entry name" value="TPR-like_helical_dom_sf"/>
</dbReference>
<dbReference type="PANTHER" id="PTHR13247">
    <property type="entry name" value="TETRATRICOPEPTIDE REPEAT PROTEIN 11 TPR REPEAT PROTEIN 11"/>
    <property type="match status" value="1"/>
</dbReference>
<dbReference type="Gene3D" id="1.25.40.10">
    <property type="entry name" value="Tetratricopeptide repeat domain"/>
    <property type="match status" value="1"/>
</dbReference>
<evidence type="ECO:0000256" key="4">
    <source>
        <dbReference type="ARBA" id="ARBA00022692"/>
    </source>
</evidence>
<dbReference type="HOGENOM" id="CLU_104368_1_0_1"/>
<evidence type="ECO:0000256" key="2">
    <source>
        <dbReference type="ARBA" id="ARBA00004572"/>
    </source>
</evidence>
<gene>
    <name evidence="13" type="primary">107365111</name>
</gene>
<dbReference type="GO" id="GO:0005778">
    <property type="term" value="C:peroxisomal membrane"/>
    <property type="evidence" value="ECO:0007669"/>
    <property type="project" value="UniProtKB-SubCell"/>
</dbReference>
<evidence type="ECO:0000256" key="8">
    <source>
        <dbReference type="ARBA" id="ARBA00023128"/>
    </source>
</evidence>
<dbReference type="SUPFAM" id="SSF48452">
    <property type="entry name" value="TPR-like"/>
    <property type="match status" value="1"/>
</dbReference>
<dbReference type="OrthoDB" id="421154at2759"/>
<keyword evidence="7 12" id="KW-1133">Transmembrane helix</keyword>
<evidence type="ECO:0000256" key="12">
    <source>
        <dbReference type="SAM" id="Phobius"/>
    </source>
</evidence>
<dbReference type="STRING" id="32264.T1KLL8"/>
<sequence length="149" mass="16703">MEALLEDYISPEDLKNFESNYTESRRNGTLTSQTQFEYAWSLIRSKYRADINRGINLLEELCSSQLGEEKRDYLFYLAIANTKICDYSRALDCVDKFLLAEPNNRQACDLKKIIKDRIKRDGLKGAAIAGGAALVVGGLVGLGMALARK</sequence>
<keyword evidence="8 11" id="KW-0496">Mitochondrion</keyword>
<keyword evidence="5" id="KW-0053">Apoptosis</keyword>
<dbReference type="AlphaFoldDB" id="T1KLL8"/>
<keyword evidence="14" id="KW-1185">Reference proteome</keyword>
<accession>T1KLL8</accession>
<dbReference type="EnsemblMetazoa" id="tetur14g02900.1">
    <property type="protein sequence ID" value="tetur14g02900.1"/>
    <property type="gene ID" value="tetur14g02900"/>
</dbReference>
<dbReference type="InterPro" id="IPR016543">
    <property type="entry name" value="Fis1"/>
</dbReference>
<dbReference type="Proteomes" id="UP000015104">
    <property type="component" value="Unassembled WGS sequence"/>
</dbReference>
<organism evidence="13 14">
    <name type="scientific">Tetranychus urticae</name>
    <name type="common">Two-spotted spider mite</name>
    <dbReference type="NCBI Taxonomy" id="32264"/>
    <lineage>
        <taxon>Eukaryota</taxon>
        <taxon>Metazoa</taxon>
        <taxon>Ecdysozoa</taxon>
        <taxon>Arthropoda</taxon>
        <taxon>Chelicerata</taxon>
        <taxon>Arachnida</taxon>
        <taxon>Acari</taxon>
        <taxon>Acariformes</taxon>
        <taxon>Trombidiformes</taxon>
        <taxon>Prostigmata</taxon>
        <taxon>Eleutherengona</taxon>
        <taxon>Raphignathae</taxon>
        <taxon>Tetranychoidea</taxon>
        <taxon>Tetranychidae</taxon>
        <taxon>Tetranychus</taxon>
    </lineage>
</organism>
<dbReference type="OMA" id="LQIAPDW"/>
<reference evidence="14" key="1">
    <citation type="submission" date="2011-08" db="EMBL/GenBank/DDBJ databases">
        <authorList>
            <person name="Rombauts S."/>
        </authorList>
    </citation>
    <scope>NUCLEOTIDE SEQUENCE</scope>
    <source>
        <strain evidence="14">London</strain>
    </source>
</reference>
<dbReference type="eggNOG" id="KOG3364">
    <property type="taxonomic scope" value="Eukaryota"/>
</dbReference>
<dbReference type="GO" id="GO:0000422">
    <property type="term" value="P:autophagy of mitochondrion"/>
    <property type="evidence" value="ECO:0007669"/>
    <property type="project" value="TreeGrafter"/>
</dbReference>
<keyword evidence="9 11" id="KW-0472">Membrane</keyword>
<dbReference type="FunFam" id="1.25.40.10:FF:000147">
    <property type="entry name" value="Mitochondrial fission 1 protein"/>
    <property type="match status" value="1"/>
</dbReference>
<dbReference type="Pfam" id="PF14853">
    <property type="entry name" value="Fis1_TPR_C"/>
    <property type="match status" value="1"/>
</dbReference>
<dbReference type="InterPro" id="IPR028061">
    <property type="entry name" value="Fis1_TPR_C"/>
</dbReference>
<keyword evidence="6 11" id="KW-1000">Mitochondrion outer membrane</keyword>
<evidence type="ECO:0000256" key="6">
    <source>
        <dbReference type="ARBA" id="ARBA00022787"/>
    </source>
</evidence>
<keyword evidence="10" id="KW-0576">Peroxisome</keyword>
<evidence type="ECO:0000313" key="13">
    <source>
        <dbReference type="EnsemblMetazoa" id="tetur14g02900.1"/>
    </source>
</evidence>
<dbReference type="InterPro" id="IPR033745">
    <property type="entry name" value="Fis1_cytosol"/>
</dbReference>
<dbReference type="PIRSF" id="PIRSF008835">
    <property type="entry name" value="TPR_repeat_11_Fis1"/>
    <property type="match status" value="1"/>
</dbReference>
<comment type="function">
    <text evidence="11">Involved in the fragmentation of the mitochondrial network and its perinuclear clustering.</text>
</comment>
<dbReference type="Pfam" id="PF14852">
    <property type="entry name" value="Fis1_TPR_N"/>
    <property type="match status" value="1"/>
</dbReference>
<evidence type="ECO:0000256" key="1">
    <source>
        <dbReference type="ARBA" id="ARBA00004549"/>
    </source>
</evidence>
<comment type="subcellular location">
    <subcellularLocation>
        <location evidence="2">Mitochondrion outer membrane</location>
        <topology evidence="2">Single-pass membrane protein</topology>
    </subcellularLocation>
    <subcellularLocation>
        <location evidence="1">Peroxisome membrane</location>
        <topology evidence="1">Single-pass membrane protein</topology>
    </subcellularLocation>
</comment>
<dbReference type="InterPro" id="IPR028058">
    <property type="entry name" value="Fis1_TPR_N"/>
</dbReference>
<evidence type="ECO:0000256" key="10">
    <source>
        <dbReference type="ARBA" id="ARBA00023140"/>
    </source>
</evidence>
<evidence type="ECO:0000256" key="11">
    <source>
        <dbReference type="PIRNR" id="PIRNR008835"/>
    </source>
</evidence>
<comment type="domain">
    <text evidence="11">The C-terminus is required for mitochondrial localization, while the N-terminus is necessary for mitochondrial fission.</text>
</comment>
<dbReference type="GO" id="GO:0000266">
    <property type="term" value="P:mitochondrial fission"/>
    <property type="evidence" value="ECO:0007669"/>
    <property type="project" value="UniProtKB-UniRule"/>
</dbReference>
<reference evidence="13" key="2">
    <citation type="submission" date="2015-06" db="UniProtKB">
        <authorList>
            <consortium name="EnsemblMetazoa"/>
        </authorList>
    </citation>
    <scope>IDENTIFICATION</scope>
</reference>
<proteinExistence type="inferred from homology"/>
<dbReference type="GO" id="GO:0016559">
    <property type="term" value="P:peroxisome fission"/>
    <property type="evidence" value="ECO:0007669"/>
    <property type="project" value="TreeGrafter"/>
</dbReference>
<evidence type="ECO:0000256" key="9">
    <source>
        <dbReference type="ARBA" id="ARBA00023136"/>
    </source>
</evidence>
<evidence type="ECO:0000256" key="3">
    <source>
        <dbReference type="ARBA" id="ARBA00008937"/>
    </source>
</evidence>
<protein>
    <recommendedName>
        <fullName evidence="11">Mitochondrial fission 1 protein</fullName>
    </recommendedName>
</protein>